<feature type="region of interest" description="Disordered" evidence="1">
    <location>
        <begin position="345"/>
        <end position="366"/>
    </location>
</feature>
<evidence type="ECO:0000313" key="3">
    <source>
        <dbReference type="Proteomes" id="UP000765509"/>
    </source>
</evidence>
<organism evidence="2 3">
    <name type="scientific">Austropuccinia psidii MF-1</name>
    <dbReference type="NCBI Taxonomy" id="1389203"/>
    <lineage>
        <taxon>Eukaryota</taxon>
        <taxon>Fungi</taxon>
        <taxon>Dikarya</taxon>
        <taxon>Basidiomycota</taxon>
        <taxon>Pucciniomycotina</taxon>
        <taxon>Pucciniomycetes</taxon>
        <taxon>Pucciniales</taxon>
        <taxon>Sphaerophragmiaceae</taxon>
        <taxon>Austropuccinia</taxon>
    </lineage>
</organism>
<dbReference type="AlphaFoldDB" id="A0A9Q3PS74"/>
<evidence type="ECO:0000256" key="1">
    <source>
        <dbReference type="SAM" id="MobiDB-lite"/>
    </source>
</evidence>
<dbReference type="EMBL" id="AVOT02086469">
    <property type="protein sequence ID" value="MBW0570562.1"/>
    <property type="molecule type" value="Genomic_DNA"/>
</dbReference>
<sequence length="478" mass="52954">MDPLGPIFLGTQGCHGTINWPLARFPPTWPGPIERVQDHQDPGIPKAKDEVLGDEFSPKGVLNLHLGGFGGAIIELWPHFLEVMVFYLKWTDSDVLNLLLAYLLVMSFKLTELTESSPSATPPSVLCGSGVLRHLASPSMASSGHFDSSQTYDGYKVVEVLDPSFTECLANGKDCIQHYNPQSSKCHYCFIGKKPCCCTGFQASNVRRYLWSRKDGPFGKEFPVYEAPTPDGTSGLSKLTGSRQRDVARWTNVGGPIPVGGRPIYSSSELPISRINTDGVVKRIRRIAYSPPDPDAEGSDELDGEEVEVVPHLVGHKSRTSSSQSLANRFYSHIIPSTPRTFQPTLAAIPTSLPPDSPSPSHARPGLNQEVRKSLIQQHRNSPITTSQHLKPMASSSRRDPGPIRVNREYPNTESENQEAVARLFKRVDRNIREVIMYANGRTITGTASEEMAAKFAWYEDELINYFQRTFDDLSIDN</sequence>
<protein>
    <submittedName>
        <fullName evidence="2">Uncharacterized protein</fullName>
    </submittedName>
</protein>
<accession>A0A9Q3PS74</accession>
<reference evidence="2" key="1">
    <citation type="submission" date="2021-03" db="EMBL/GenBank/DDBJ databases">
        <title>Draft genome sequence of rust myrtle Austropuccinia psidii MF-1, a brazilian biotype.</title>
        <authorList>
            <person name="Quecine M.C."/>
            <person name="Pachon D.M.R."/>
            <person name="Bonatelli M.L."/>
            <person name="Correr F.H."/>
            <person name="Franceschini L.M."/>
            <person name="Leite T.F."/>
            <person name="Margarido G.R.A."/>
            <person name="Almeida C.A."/>
            <person name="Ferrarezi J.A."/>
            <person name="Labate C.A."/>
        </authorList>
    </citation>
    <scope>NUCLEOTIDE SEQUENCE</scope>
    <source>
        <strain evidence="2">MF-1</strain>
    </source>
</reference>
<feature type="region of interest" description="Disordered" evidence="1">
    <location>
        <begin position="382"/>
        <end position="415"/>
    </location>
</feature>
<feature type="compositionally biased region" description="Basic and acidic residues" evidence="1">
    <location>
        <begin position="397"/>
        <end position="408"/>
    </location>
</feature>
<keyword evidence="3" id="KW-1185">Reference proteome</keyword>
<dbReference type="Proteomes" id="UP000765509">
    <property type="component" value="Unassembled WGS sequence"/>
</dbReference>
<gene>
    <name evidence="2" type="ORF">O181_110277</name>
</gene>
<proteinExistence type="predicted"/>
<evidence type="ECO:0000313" key="2">
    <source>
        <dbReference type="EMBL" id="MBW0570562.1"/>
    </source>
</evidence>
<comment type="caution">
    <text evidence="2">The sequence shown here is derived from an EMBL/GenBank/DDBJ whole genome shotgun (WGS) entry which is preliminary data.</text>
</comment>
<name>A0A9Q3PS74_9BASI</name>